<dbReference type="InterPro" id="IPR047271">
    <property type="entry name" value="Ephexin-like"/>
</dbReference>
<dbReference type="Proteomes" id="UP000281406">
    <property type="component" value="Unassembled WGS sequence"/>
</dbReference>
<feature type="domain" description="SH3" evidence="3">
    <location>
        <begin position="172"/>
        <end position="232"/>
    </location>
</feature>
<evidence type="ECO:0000313" key="5">
    <source>
        <dbReference type="Proteomes" id="UP000281406"/>
    </source>
</evidence>
<dbReference type="SMART" id="SM00326">
    <property type="entry name" value="SH3"/>
    <property type="match status" value="1"/>
</dbReference>
<dbReference type="EMBL" id="RJVU01049890">
    <property type="protein sequence ID" value="ROL42262.1"/>
    <property type="molecule type" value="Genomic_DNA"/>
</dbReference>
<dbReference type="InterPro" id="IPR035797">
    <property type="entry name" value="ARHGEF16/ARHGEF26_SH3"/>
</dbReference>
<protein>
    <submittedName>
        <fullName evidence="4">Rho guanine nucleotide exchange factor 26</fullName>
    </submittedName>
</protein>
<dbReference type="PANTHER" id="PTHR12845:SF4">
    <property type="entry name" value="RHO GUANINE NUCLEOTIDE EXCHANGE FACTOR 26"/>
    <property type="match status" value="1"/>
</dbReference>
<dbReference type="OrthoDB" id="27593at2759"/>
<dbReference type="CDD" id="cd11938">
    <property type="entry name" value="SH3_ARHGEF16_26"/>
    <property type="match status" value="1"/>
</dbReference>
<comment type="caution">
    <text evidence="4">The sequence shown here is derived from an EMBL/GenBank/DDBJ whole genome shotgun (WGS) entry which is preliminary data.</text>
</comment>
<reference evidence="4 5" key="1">
    <citation type="submission" date="2018-10" db="EMBL/GenBank/DDBJ databases">
        <title>Genome assembly for a Yunnan-Guizhou Plateau 3E fish, Anabarilius grahami (Regan), and its evolutionary and genetic applications.</title>
        <authorList>
            <person name="Jiang W."/>
        </authorList>
    </citation>
    <scope>NUCLEOTIDE SEQUENCE [LARGE SCALE GENOMIC DNA]</scope>
    <source>
        <strain evidence="4">AG-KIZ</strain>
        <tissue evidence="4">Muscle</tissue>
    </source>
</reference>
<evidence type="ECO:0000313" key="4">
    <source>
        <dbReference type="EMBL" id="ROL42262.1"/>
    </source>
</evidence>
<name>A0A3N0Y7R8_ANAGA</name>
<dbReference type="PANTHER" id="PTHR12845">
    <property type="entry name" value="GUANINE NUCLEOTIDE EXCHANGE FACTOR"/>
    <property type="match status" value="1"/>
</dbReference>
<evidence type="ECO:0000259" key="3">
    <source>
        <dbReference type="PROSITE" id="PS50002"/>
    </source>
</evidence>
<keyword evidence="1 2" id="KW-0728">SH3 domain</keyword>
<dbReference type="GO" id="GO:0005085">
    <property type="term" value="F:guanyl-nucleotide exchange factor activity"/>
    <property type="evidence" value="ECO:0007669"/>
    <property type="project" value="InterPro"/>
</dbReference>
<dbReference type="PROSITE" id="PS50002">
    <property type="entry name" value="SH3"/>
    <property type="match status" value="1"/>
</dbReference>
<proteinExistence type="predicted"/>
<accession>A0A3N0Y7R8</accession>
<dbReference type="InterPro" id="IPR001452">
    <property type="entry name" value="SH3_domain"/>
</dbReference>
<dbReference type="Pfam" id="PF00018">
    <property type="entry name" value="SH3_1"/>
    <property type="match status" value="1"/>
</dbReference>
<dbReference type="Gene3D" id="2.30.30.40">
    <property type="entry name" value="SH3 Domains"/>
    <property type="match status" value="1"/>
</dbReference>
<dbReference type="SUPFAM" id="SSF50044">
    <property type="entry name" value="SH3-domain"/>
    <property type="match status" value="1"/>
</dbReference>
<evidence type="ECO:0000256" key="2">
    <source>
        <dbReference type="PROSITE-ProRule" id="PRU00192"/>
    </source>
</evidence>
<organism evidence="4 5">
    <name type="scientific">Anabarilius grahami</name>
    <name type="common">Kanglang fish</name>
    <name type="synonym">Barilius grahami</name>
    <dbReference type="NCBI Taxonomy" id="495550"/>
    <lineage>
        <taxon>Eukaryota</taxon>
        <taxon>Metazoa</taxon>
        <taxon>Chordata</taxon>
        <taxon>Craniata</taxon>
        <taxon>Vertebrata</taxon>
        <taxon>Euteleostomi</taxon>
        <taxon>Actinopterygii</taxon>
        <taxon>Neopterygii</taxon>
        <taxon>Teleostei</taxon>
        <taxon>Ostariophysi</taxon>
        <taxon>Cypriniformes</taxon>
        <taxon>Xenocyprididae</taxon>
        <taxon>Xenocypridinae</taxon>
        <taxon>Xenocypridinae incertae sedis</taxon>
        <taxon>Anabarilius</taxon>
    </lineage>
</organism>
<sequence>MLVESAVEPIGERDYFDWLFSFAKTVHEKKNRTQLVSADESNVCCQSPPRCGYCTLESQILRLESMTNIRIFTGKYHLNNEESYTVIDYALRDQIWVGLCQAEDLNLSPVRGTAGMLTSRQNVASHLFQIRFRSNHSGDNVTMILGLELLNERARWISALGRNNSDNKNDRNNAMQVEVTRTYTARQPDELSLQVADVVLLSQIVDGWYEGERLRDGERGWFLAECAELITCQATIEKNMQRMDRLQSLETNV</sequence>
<gene>
    <name evidence="4" type="ORF">DPX16_18184</name>
</gene>
<dbReference type="InterPro" id="IPR036028">
    <property type="entry name" value="SH3-like_dom_sf"/>
</dbReference>
<evidence type="ECO:0000256" key="1">
    <source>
        <dbReference type="ARBA" id="ARBA00022443"/>
    </source>
</evidence>
<dbReference type="AlphaFoldDB" id="A0A3N0Y7R8"/>
<keyword evidence="5" id="KW-1185">Reference proteome</keyword>